<name>A0A1I4FHA3_9RHOB</name>
<sequence length="234" mass="26301">MTTAKVVHSVPLPSAPLQAVSPTDQARADWGKADRRKRAFDVIASSLLLLLFLPAMLLIIAVLAIFHPGPIMFRHTRIGRHGVRFQCLKFRSMCVNADDVLAAHLKANPDDLREWVQTQKLRHDPRILPIGCYLRRSSLDELPQLFNVLMGHMSLVGPRPITTSEIVNYGDDFCHYLSVRPGISGLWQVSGRSDTSYDERVALDVQYARQHSLWGDLKILLRTVGVVLRGRGAY</sequence>
<keyword evidence="8" id="KW-0270">Exopolysaccharide synthesis</keyword>
<evidence type="ECO:0000256" key="7">
    <source>
        <dbReference type="ARBA" id="ARBA00023136"/>
    </source>
</evidence>
<comment type="subcellular location">
    <subcellularLocation>
        <location evidence="1">Cell membrane</location>
    </subcellularLocation>
</comment>
<dbReference type="OrthoDB" id="9808602at2"/>
<dbReference type="GO" id="GO:0000271">
    <property type="term" value="P:polysaccharide biosynthetic process"/>
    <property type="evidence" value="ECO:0007669"/>
    <property type="project" value="UniProtKB-KW"/>
</dbReference>
<evidence type="ECO:0000256" key="9">
    <source>
        <dbReference type="SAM" id="Phobius"/>
    </source>
</evidence>
<evidence type="ECO:0000256" key="3">
    <source>
        <dbReference type="ARBA" id="ARBA00022475"/>
    </source>
</evidence>
<evidence type="ECO:0000313" key="11">
    <source>
        <dbReference type="EMBL" id="SFL17298.1"/>
    </source>
</evidence>
<keyword evidence="3" id="KW-1003">Cell membrane</keyword>
<dbReference type="PANTHER" id="PTHR30576:SF4">
    <property type="entry name" value="UNDECAPRENYL-PHOSPHATE GALACTOSE PHOSPHOTRANSFERASE"/>
    <property type="match status" value="1"/>
</dbReference>
<evidence type="ECO:0000256" key="4">
    <source>
        <dbReference type="ARBA" id="ARBA00022679"/>
    </source>
</evidence>
<dbReference type="Pfam" id="PF02397">
    <property type="entry name" value="Bac_transf"/>
    <property type="match status" value="1"/>
</dbReference>
<organism evidence="11 12">
    <name type="scientific">Loktanella salsilacus</name>
    <dbReference type="NCBI Taxonomy" id="195913"/>
    <lineage>
        <taxon>Bacteria</taxon>
        <taxon>Pseudomonadati</taxon>
        <taxon>Pseudomonadota</taxon>
        <taxon>Alphaproteobacteria</taxon>
        <taxon>Rhodobacterales</taxon>
        <taxon>Roseobacteraceae</taxon>
        <taxon>Loktanella</taxon>
    </lineage>
</organism>
<keyword evidence="6 9" id="KW-1133">Transmembrane helix</keyword>
<dbReference type="PANTHER" id="PTHR30576">
    <property type="entry name" value="COLANIC BIOSYNTHESIS UDP-GLUCOSE LIPID CARRIER TRANSFERASE"/>
    <property type="match status" value="1"/>
</dbReference>
<comment type="similarity">
    <text evidence="2">Belongs to the bacterial sugar transferase family.</text>
</comment>
<protein>
    <submittedName>
        <fullName evidence="11">Exopolysaccharide production protein ExoY</fullName>
    </submittedName>
</protein>
<dbReference type="STRING" id="195913.SAMN04488004_10999"/>
<evidence type="ECO:0000256" key="2">
    <source>
        <dbReference type="ARBA" id="ARBA00006464"/>
    </source>
</evidence>
<dbReference type="EMBL" id="FOTF01000009">
    <property type="protein sequence ID" value="SFL17298.1"/>
    <property type="molecule type" value="Genomic_DNA"/>
</dbReference>
<keyword evidence="7 9" id="KW-0472">Membrane</keyword>
<proteinExistence type="inferred from homology"/>
<keyword evidence="5 9" id="KW-0812">Transmembrane</keyword>
<evidence type="ECO:0000313" key="12">
    <source>
        <dbReference type="Proteomes" id="UP000199550"/>
    </source>
</evidence>
<dbReference type="Proteomes" id="UP000199550">
    <property type="component" value="Unassembled WGS sequence"/>
</dbReference>
<dbReference type="GO" id="GO:0005886">
    <property type="term" value="C:plasma membrane"/>
    <property type="evidence" value="ECO:0007669"/>
    <property type="project" value="UniProtKB-SubCell"/>
</dbReference>
<keyword evidence="4" id="KW-0808">Transferase</keyword>
<evidence type="ECO:0000256" key="8">
    <source>
        <dbReference type="ARBA" id="ARBA00023169"/>
    </source>
</evidence>
<feature type="transmembrane region" description="Helical" evidence="9">
    <location>
        <begin position="42"/>
        <end position="66"/>
    </location>
</feature>
<dbReference type="RefSeq" id="WP_090189026.1">
    <property type="nucleotide sequence ID" value="NZ_FOTF01000009.1"/>
</dbReference>
<evidence type="ECO:0000259" key="10">
    <source>
        <dbReference type="Pfam" id="PF02397"/>
    </source>
</evidence>
<reference evidence="11 12" key="1">
    <citation type="submission" date="2016-10" db="EMBL/GenBank/DDBJ databases">
        <authorList>
            <person name="de Groot N.N."/>
        </authorList>
    </citation>
    <scope>NUCLEOTIDE SEQUENCE [LARGE SCALE GENOMIC DNA]</scope>
    <source>
        <strain evidence="11 12">DSM 16199</strain>
    </source>
</reference>
<evidence type="ECO:0000256" key="6">
    <source>
        <dbReference type="ARBA" id="ARBA00022989"/>
    </source>
</evidence>
<dbReference type="InterPro" id="IPR003362">
    <property type="entry name" value="Bact_transf"/>
</dbReference>
<gene>
    <name evidence="11" type="ORF">SAMN04488004_10999</name>
</gene>
<dbReference type="GO" id="GO:0016780">
    <property type="term" value="F:phosphotransferase activity, for other substituted phosphate groups"/>
    <property type="evidence" value="ECO:0007669"/>
    <property type="project" value="TreeGrafter"/>
</dbReference>
<evidence type="ECO:0000256" key="5">
    <source>
        <dbReference type="ARBA" id="ARBA00022692"/>
    </source>
</evidence>
<keyword evidence="12" id="KW-1185">Reference proteome</keyword>
<feature type="domain" description="Bacterial sugar transferase" evidence="10">
    <location>
        <begin position="37"/>
        <end position="228"/>
    </location>
</feature>
<accession>A0A1I4FHA3</accession>
<evidence type="ECO:0000256" key="1">
    <source>
        <dbReference type="ARBA" id="ARBA00004236"/>
    </source>
</evidence>
<dbReference type="AlphaFoldDB" id="A0A1I4FHA3"/>